<dbReference type="InterPro" id="IPR057222">
    <property type="entry name" value="DUF7900"/>
</dbReference>
<dbReference type="PANTHER" id="PTHR33248">
    <property type="entry name" value="ZINC ION-BINDING PROTEIN"/>
    <property type="match status" value="1"/>
</dbReference>
<name>A0A6J0LKN0_RAPSA</name>
<gene>
    <name evidence="9" type="primary">LOC108831783</name>
</gene>
<dbReference type="AlphaFoldDB" id="A0A6J0LKN0"/>
<keyword evidence="3" id="KW-0862">Zinc</keyword>
<feature type="coiled-coil region" evidence="5">
    <location>
        <begin position="72"/>
        <end position="106"/>
    </location>
</feature>
<feature type="region of interest" description="Disordered" evidence="6">
    <location>
        <begin position="107"/>
        <end position="134"/>
    </location>
</feature>
<evidence type="ECO:0000256" key="1">
    <source>
        <dbReference type="ARBA" id="ARBA00022723"/>
    </source>
</evidence>
<dbReference type="GO" id="GO:0008270">
    <property type="term" value="F:zinc ion binding"/>
    <property type="evidence" value="ECO:0007669"/>
    <property type="project" value="UniProtKB-KW"/>
</dbReference>
<keyword evidence="2 4" id="KW-0863">Zinc-finger</keyword>
<keyword evidence="1" id="KW-0479">Metal-binding</keyword>
<proteinExistence type="predicted"/>
<evidence type="ECO:0000313" key="9">
    <source>
        <dbReference type="RefSeq" id="XP_018460800.1"/>
    </source>
</evidence>
<dbReference type="GeneID" id="108831783"/>
<evidence type="ECO:0000256" key="5">
    <source>
        <dbReference type="SAM" id="Coils"/>
    </source>
</evidence>
<dbReference type="RefSeq" id="XP_018460800.1">
    <property type="nucleotide sequence ID" value="XM_018605298.1"/>
</dbReference>
<organism evidence="8 9">
    <name type="scientific">Raphanus sativus</name>
    <name type="common">Radish</name>
    <name type="synonym">Raphanus raphanistrum var. sativus</name>
    <dbReference type="NCBI Taxonomy" id="3726"/>
    <lineage>
        <taxon>Eukaryota</taxon>
        <taxon>Viridiplantae</taxon>
        <taxon>Streptophyta</taxon>
        <taxon>Embryophyta</taxon>
        <taxon>Tracheophyta</taxon>
        <taxon>Spermatophyta</taxon>
        <taxon>Magnoliopsida</taxon>
        <taxon>eudicotyledons</taxon>
        <taxon>Gunneridae</taxon>
        <taxon>Pentapetalae</taxon>
        <taxon>rosids</taxon>
        <taxon>malvids</taxon>
        <taxon>Brassicales</taxon>
        <taxon>Brassicaceae</taxon>
        <taxon>Brassiceae</taxon>
        <taxon>Raphanus</taxon>
    </lineage>
</organism>
<protein>
    <submittedName>
        <fullName evidence="9">Uncharacterized protein LOC108831783</fullName>
    </submittedName>
</protein>
<dbReference type="KEGG" id="rsz:108831783"/>
<evidence type="ECO:0000256" key="6">
    <source>
        <dbReference type="SAM" id="MobiDB-lite"/>
    </source>
</evidence>
<evidence type="ECO:0000256" key="2">
    <source>
        <dbReference type="ARBA" id="ARBA00022771"/>
    </source>
</evidence>
<dbReference type="PROSITE" id="PS51999">
    <property type="entry name" value="ZF_GRF"/>
    <property type="match status" value="1"/>
</dbReference>
<sequence length="141" mass="16570">MEAHSLTTHRSNRPHSHKCCHCGRPTSIKKSWTDKNPGRLFMGCDRYQEEDGCNFFEWYDAEEIKGWPKRSLIEARDEIRKKNLEIKRLNNTVATLRLEIENYRRAEEDRPNEVYSSPTSQNEDDSEPSTSLSGRFLGLFF</sequence>
<reference evidence="9" key="2">
    <citation type="submission" date="2025-08" db="UniProtKB">
        <authorList>
            <consortium name="RefSeq"/>
        </authorList>
    </citation>
    <scope>IDENTIFICATION</scope>
    <source>
        <tissue evidence="9">Leaf</tissue>
    </source>
</reference>
<evidence type="ECO:0000259" key="7">
    <source>
        <dbReference type="PROSITE" id="PS51999"/>
    </source>
</evidence>
<accession>A0A6J0LKN0</accession>
<dbReference type="OrthoDB" id="1110941at2759"/>
<reference evidence="8" key="1">
    <citation type="journal article" date="2019" name="Database">
        <title>The radish genome database (RadishGD): an integrated information resource for radish genomics.</title>
        <authorList>
            <person name="Yu H.J."/>
            <person name="Baek S."/>
            <person name="Lee Y.J."/>
            <person name="Cho A."/>
            <person name="Mun J.H."/>
        </authorList>
    </citation>
    <scope>NUCLEOTIDE SEQUENCE [LARGE SCALE GENOMIC DNA]</scope>
    <source>
        <strain evidence="8">cv. WK10039</strain>
    </source>
</reference>
<evidence type="ECO:0000256" key="4">
    <source>
        <dbReference type="PROSITE-ProRule" id="PRU01343"/>
    </source>
</evidence>
<dbReference type="InterPro" id="IPR010666">
    <property type="entry name" value="Znf_GRF"/>
</dbReference>
<feature type="domain" description="GRF-type" evidence="7">
    <location>
        <begin position="20"/>
        <end position="62"/>
    </location>
</feature>
<keyword evidence="8" id="KW-1185">Reference proteome</keyword>
<evidence type="ECO:0000313" key="8">
    <source>
        <dbReference type="Proteomes" id="UP000504610"/>
    </source>
</evidence>
<dbReference type="Pfam" id="PF06839">
    <property type="entry name" value="Zn_ribbon_GRF"/>
    <property type="match status" value="1"/>
</dbReference>
<evidence type="ECO:0000256" key="3">
    <source>
        <dbReference type="ARBA" id="ARBA00022833"/>
    </source>
</evidence>
<keyword evidence="5" id="KW-0175">Coiled coil</keyword>
<dbReference type="Proteomes" id="UP000504610">
    <property type="component" value="Chromosome 1"/>
</dbReference>
<dbReference type="Pfam" id="PF25464">
    <property type="entry name" value="DUF7900"/>
    <property type="match status" value="1"/>
</dbReference>